<feature type="compositionally biased region" description="Basic and acidic residues" evidence="1">
    <location>
        <begin position="135"/>
        <end position="146"/>
    </location>
</feature>
<sequence length="637" mass="70303">MQRSGKAGQCDLCGVIYETEPVSIQHILSIKHRRRYESHQRSRGRTVSHDCPVCGTRGIRSLNEWLIHVKSALHTDNLEQFKQITHAQGKALKQRVRSSKVRNNSHTESSLHIEKLHTYKKFPDDERLRNVTAEKPPDDHPARSHGIDLPALTLDKNSLGGGGNDKNVSQPGRKVLNEKSLTDNMESNLADSSVSPHADASLESPGLDRESTATHDNRTRWYRKRPYHWQSSHRLGHRGRFGPVEDRSGQDRHSHSRSGHPRQRYYSDPRVRSAGWQLLHPSGHGHDFEGPQSRPHDRHRGVRTSQRPKPIPQGHFGGDIALSNSTTFTRMHEVWEISEALEKLKQQQATLELYICRLNAALDQTKKEKIKLKERRSAILKEMDQSDSPAESEPDSPARVAENGDPPGPSELPSGPLSDTQPLRRCLLPTPPPDLTAFTPPVTSQDLGDPSTVVNVSRSPSLTQDPTTVAVRASEVQICDGTDASGEAILGRPIVLQTSAQSTATTTFLPSNSPPSADDPLRSPTVKPSHEHKAKRTVKRPPAYSPSPSPPTAKEIDLAKLKRIRQMLASPASLAFTFEELDSVFQSLTPLEEEDGAPAQQAAEVSAVSTASRLNPSTETALFILKPGSSKDSSSDS</sequence>
<reference evidence="2" key="1">
    <citation type="submission" date="2016-01" db="EMBL/GenBank/DDBJ databases">
        <title>Reference transcriptome for the parasite Schistocephalus solidus: insights into the molecular evolution of parasitism.</title>
        <authorList>
            <person name="Hebert F.O."/>
            <person name="Grambauer S."/>
            <person name="Barber I."/>
            <person name="Landry C.R."/>
            <person name="Aubin-Horth N."/>
        </authorList>
    </citation>
    <scope>NUCLEOTIDE SEQUENCE</scope>
</reference>
<feature type="compositionally biased region" description="Basic and acidic residues" evidence="1">
    <location>
        <begin position="206"/>
        <end position="219"/>
    </location>
</feature>
<dbReference type="EMBL" id="GEEE01001127">
    <property type="protein sequence ID" value="JAP62098.1"/>
    <property type="molecule type" value="Transcribed_RNA"/>
</dbReference>
<accession>A0A0V0J8W5</accession>
<protein>
    <recommendedName>
        <fullName evidence="3">Zinc finger protein 106</fullName>
    </recommendedName>
</protein>
<evidence type="ECO:0000256" key="1">
    <source>
        <dbReference type="SAM" id="MobiDB-lite"/>
    </source>
</evidence>
<feature type="region of interest" description="Disordered" evidence="1">
    <location>
        <begin position="125"/>
        <end position="173"/>
    </location>
</feature>
<feature type="region of interest" description="Disordered" evidence="1">
    <location>
        <begin position="233"/>
        <end position="319"/>
    </location>
</feature>
<feature type="compositionally biased region" description="Basic residues" evidence="1">
    <location>
        <begin position="254"/>
        <end position="263"/>
    </location>
</feature>
<gene>
    <name evidence="2" type="ORF">TR104311</name>
</gene>
<name>A0A0V0J8W5_SCHSO</name>
<feature type="compositionally biased region" description="Polar residues" evidence="1">
    <location>
        <begin position="607"/>
        <end position="617"/>
    </location>
</feature>
<feature type="region of interest" description="Disordered" evidence="1">
    <location>
        <begin position="501"/>
        <end position="555"/>
    </location>
</feature>
<feature type="region of interest" description="Disordered" evidence="1">
    <location>
        <begin position="593"/>
        <end position="617"/>
    </location>
</feature>
<feature type="compositionally biased region" description="Basic residues" evidence="1">
    <location>
        <begin position="530"/>
        <end position="539"/>
    </location>
</feature>
<proteinExistence type="predicted"/>
<feature type="region of interest" description="Disordered" evidence="1">
    <location>
        <begin position="187"/>
        <end position="219"/>
    </location>
</feature>
<feature type="compositionally biased region" description="Basic and acidic residues" evidence="1">
    <location>
        <begin position="243"/>
        <end position="253"/>
    </location>
</feature>
<feature type="compositionally biased region" description="Polar residues" evidence="1">
    <location>
        <begin position="442"/>
        <end position="467"/>
    </location>
</feature>
<dbReference type="AlphaFoldDB" id="A0A0V0J8W5"/>
<evidence type="ECO:0000313" key="2">
    <source>
        <dbReference type="EMBL" id="JAP62098.1"/>
    </source>
</evidence>
<feature type="compositionally biased region" description="Low complexity" evidence="1">
    <location>
        <begin position="386"/>
        <end position="398"/>
    </location>
</feature>
<evidence type="ECO:0008006" key="3">
    <source>
        <dbReference type="Google" id="ProtNLM"/>
    </source>
</evidence>
<feature type="region of interest" description="Disordered" evidence="1">
    <location>
        <begin position="380"/>
        <end position="470"/>
    </location>
</feature>
<feature type="compositionally biased region" description="Low complexity" evidence="1">
    <location>
        <begin position="411"/>
        <end position="428"/>
    </location>
</feature>
<organism evidence="2">
    <name type="scientific">Schistocephalus solidus</name>
    <name type="common">Tapeworm</name>
    <dbReference type="NCBI Taxonomy" id="70667"/>
    <lineage>
        <taxon>Eukaryota</taxon>
        <taxon>Metazoa</taxon>
        <taxon>Spiralia</taxon>
        <taxon>Lophotrochozoa</taxon>
        <taxon>Platyhelminthes</taxon>
        <taxon>Cestoda</taxon>
        <taxon>Eucestoda</taxon>
        <taxon>Diphyllobothriidea</taxon>
        <taxon>Diphyllobothriidae</taxon>
        <taxon>Schistocephalus</taxon>
    </lineage>
</organism>